<keyword evidence="3" id="KW-0804">Transcription</keyword>
<dbReference type="InterPro" id="IPR010982">
    <property type="entry name" value="Lambda_DNA-bd_dom_sf"/>
</dbReference>
<evidence type="ECO:0000256" key="1">
    <source>
        <dbReference type="ARBA" id="ARBA00023015"/>
    </source>
</evidence>
<dbReference type="SMART" id="SM00530">
    <property type="entry name" value="HTH_XRE"/>
    <property type="match status" value="1"/>
</dbReference>
<dbReference type="InterPro" id="IPR039418">
    <property type="entry name" value="LexA-like"/>
</dbReference>
<protein>
    <submittedName>
        <fullName evidence="5">DNA-binding/peptidase S24 domain protein</fullName>
    </submittedName>
</protein>
<sequence length="253" mass="28502">MQLLKIEMTSVCDVSNLLPMVEEQKYPDFAKRLNELMTNKGISVTQLKSLVGVTYEMARRYTIGAAKPRASVMNKLALALGVSASYLEYGVGEREGCKEMTSIPNPTKPDVYRIEVLDLSVSAGPGTYMLSDYVDVLYAIEFTTEHARSLFGNRSQDDIKVMTVNGDSMSPTLVSGDRLFVDISVRHFQTDGVYSFVYGKTFHVKRLQMQGDKLAVLSDNPAYEKWYIDEKSQDQLYVMGKALIHESIKYNRL</sequence>
<organism evidence="5 6">
    <name type="scientific">Escherichia marmotae</name>
    <dbReference type="NCBI Taxonomy" id="1499973"/>
    <lineage>
        <taxon>Bacteria</taxon>
        <taxon>Pseudomonadati</taxon>
        <taxon>Pseudomonadota</taxon>
        <taxon>Gammaproteobacteria</taxon>
        <taxon>Enterobacterales</taxon>
        <taxon>Enterobacteriaceae</taxon>
        <taxon>Escherichia</taxon>
    </lineage>
</organism>
<dbReference type="SUPFAM" id="SSF51306">
    <property type="entry name" value="LexA/Signal peptidase"/>
    <property type="match status" value="1"/>
</dbReference>
<evidence type="ECO:0000313" key="5">
    <source>
        <dbReference type="EMBL" id="VED72364.1"/>
    </source>
</evidence>
<name>A0A7Z8ZKU1_9ESCH</name>
<feature type="domain" description="HTH cro/C1-type" evidence="4">
    <location>
        <begin position="33"/>
        <end position="87"/>
    </location>
</feature>
<dbReference type="InterPro" id="IPR015927">
    <property type="entry name" value="Peptidase_S24_S26A/B/C"/>
</dbReference>
<evidence type="ECO:0000256" key="3">
    <source>
        <dbReference type="ARBA" id="ARBA00023163"/>
    </source>
</evidence>
<dbReference type="EMBL" id="LR134270">
    <property type="protein sequence ID" value="VED72364.1"/>
    <property type="molecule type" value="Genomic_DNA"/>
</dbReference>
<dbReference type="CDD" id="cd06529">
    <property type="entry name" value="S24_LexA-like"/>
    <property type="match status" value="1"/>
</dbReference>
<dbReference type="Proteomes" id="UP000277464">
    <property type="component" value="Chromosome"/>
</dbReference>
<dbReference type="CDD" id="cd00093">
    <property type="entry name" value="HTH_XRE"/>
    <property type="match status" value="1"/>
</dbReference>
<keyword evidence="1" id="KW-0805">Transcription regulation</keyword>
<dbReference type="Gene3D" id="2.10.109.10">
    <property type="entry name" value="Umud Fragment, subunit A"/>
    <property type="match status" value="1"/>
</dbReference>
<dbReference type="AlphaFoldDB" id="A0A7Z8ZKU1"/>
<reference evidence="5 6" key="1">
    <citation type="submission" date="2018-12" db="EMBL/GenBank/DDBJ databases">
        <authorList>
            <consortium name="Pathogen Informatics"/>
        </authorList>
    </citation>
    <scope>NUCLEOTIDE SEQUENCE [LARGE SCALE GENOMIC DNA]</scope>
    <source>
        <strain evidence="5 6">NCTC8196</strain>
    </source>
</reference>
<dbReference type="Pfam" id="PF00717">
    <property type="entry name" value="Peptidase_S24"/>
    <property type="match status" value="1"/>
</dbReference>
<dbReference type="GO" id="GO:0003677">
    <property type="term" value="F:DNA binding"/>
    <property type="evidence" value="ECO:0007669"/>
    <property type="project" value="UniProtKB-KW"/>
</dbReference>
<dbReference type="PANTHER" id="PTHR40661:SF3">
    <property type="entry name" value="FELS-1 PROPHAGE TRANSCRIPTIONAL REGULATOR"/>
    <property type="match status" value="1"/>
</dbReference>
<dbReference type="InterPro" id="IPR001387">
    <property type="entry name" value="Cro/C1-type_HTH"/>
</dbReference>
<dbReference type="InterPro" id="IPR036286">
    <property type="entry name" value="LexA/Signal_pep-like_sf"/>
</dbReference>
<dbReference type="PANTHER" id="PTHR40661">
    <property type="match status" value="1"/>
</dbReference>
<proteinExistence type="predicted"/>
<keyword evidence="2 5" id="KW-0238">DNA-binding</keyword>
<evidence type="ECO:0000313" key="6">
    <source>
        <dbReference type="Proteomes" id="UP000277464"/>
    </source>
</evidence>
<gene>
    <name evidence="5" type="ORF">NCTC8196_00300</name>
</gene>
<dbReference type="Pfam" id="PF01381">
    <property type="entry name" value="HTH_3"/>
    <property type="match status" value="1"/>
</dbReference>
<accession>A0A7Z8ZKU1</accession>
<dbReference type="PROSITE" id="PS50943">
    <property type="entry name" value="HTH_CROC1"/>
    <property type="match status" value="1"/>
</dbReference>
<dbReference type="Gene3D" id="1.10.260.40">
    <property type="entry name" value="lambda repressor-like DNA-binding domains"/>
    <property type="match status" value="1"/>
</dbReference>
<evidence type="ECO:0000259" key="4">
    <source>
        <dbReference type="PROSITE" id="PS50943"/>
    </source>
</evidence>
<dbReference type="SUPFAM" id="SSF47413">
    <property type="entry name" value="lambda repressor-like DNA-binding domains"/>
    <property type="match status" value="1"/>
</dbReference>
<evidence type="ECO:0000256" key="2">
    <source>
        <dbReference type="ARBA" id="ARBA00023125"/>
    </source>
</evidence>